<proteinExistence type="predicted"/>
<protein>
    <submittedName>
        <fullName evidence="2">Large exoproteins involved in heme utilization or adhesion</fullName>
    </submittedName>
</protein>
<feature type="domain" description="GLUG" evidence="1">
    <location>
        <begin position="76"/>
        <end position="100"/>
    </location>
</feature>
<sequence>MTAPNSTNVGGLVGFVENTADAQMIYGNYLPWGLYWDYATGSVTGKLAVGGLFGQYVNPFSDYLSASFATGAVSGGDAVGGLIGIALGHIEQSYATGSVSATGVKSYAARAGGLVGYSSSTLILNSYATGDVTATISGKGSVYAGGLVGQLEAANLPLQQIDTSYASGLVNNGSGGGLIGGASGSLPPSDTVWGVWNNQN</sequence>
<dbReference type="AlphaFoldDB" id="H1SI85"/>
<dbReference type="Proteomes" id="UP000005808">
    <property type="component" value="Unassembled WGS sequence"/>
</dbReference>
<evidence type="ECO:0000313" key="3">
    <source>
        <dbReference type="Proteomes" id="UP000005808"/>
    </source>
</evidence>
<gene>
    <name evidence="2" type="ORF">OR16_40999</name>
</gene>
<organism evidence="2 3">
    <name type="scientific">Cupriavidus basilensis OR16</name>
    <dbReference type="NCBI Taxonomy" id="1127483"/>
    <lineage>
        <taxon>Bacteria</taxon>
        <taxon>Pseudomonadati</taxon>
        <taxon>Pseudomonadota</taxon>
        <taxon>Betaproteobacteria</taxon>
        <taxon>Burkholderiales</taxon>
        <taxon>Burkholderiaceae</taxon>
        <taxon>Cupriavidus</taxon>
    </lineage>
</organism>
<comment type="caution">
    <text evidence="2">The sequence shown here is derived from an EMBL/GenBank/DDBJ whole genome shotgun (WGS) entry which is preliminary data.</text>
</comment>
<reference evidence="2 3" key="1">
    <citation type="journal article" date="2012" name="J. Bacteriol.">
        <title>De Novo Genome Project of Cupriavidus basilensis OR16.</title>
        <authorList>
            <person name="Cserhati M."/>
            <person name="Kriszt B."/>
            <person name="Szoboszlay S."/>
            <person name="Toth A."/>
            <person name="Szabo I."/>
            <person name="Tancsics A."/>
            <person name="Nagy I."/>
            <person name="Horvath B."/>
            <person name="Nagy I."/>
            <person name="Kukolya J."/>
        </authorList>
    </citation>
    <scope>NUCLEOTIDE SEQUENCE [LARGE SCALE GENOMIC DNA]</scope>
    <source>
        <strain evidence="2 3">OR16</strain>
    </source>
</reference>
<feature type="domain" description="GLUG" evidence="1">
    <location>
        <begin position="109"/>
        <end position="133"/>
    </location>
</feature>
<accession>H1SI85</accession>
<evidence type="ECO:0000259" key="1">
    <source>
        <dbReference type="Pfam" id="PF07581"/>
    </source>
</evidence>
<feature type="non-terminal residue" evidence="2">
    <location>
        <position position="200"/>
    </location>
</feature>
<dbReference type="Pfam" id="PF07581">
    <property type="entry name" value="Glug"/>
    <property type="match status" value="2"/>
</dbReference>
<dbReference type="InterPro" id="IPR011493">
    <property type="entry name" value="GLUG"/>
</dbReference>
<name>H1SI85_9BURK</name>
<evidence type="ECO:0000313" key="2">
    <source>
        <dbReference type="EMBL" id="EHP37786.1"/>
    </source>
</evidence>
<dbReference type="RefSeq" id="WP_006164443.1">
    <property type="nucleotide sequence ID" value="NZ_AHJE01000192.1"/>
</dbReference>
<dbReference type="Gene3D" id="2.160.20.110">
    <property type="match status" value="1"/>
</dbReference>
<dbReference type="EMBL" id="AHJE01000192">
    <property type="protein sequence ID" value="EHP37786.1"/>
    <property type="molecule type" value="Genomic_DNA"/>
</dbReference>